<keyword evidence="1" id="KW-0472">Membrane</keyword>
<feature type="transmembrane region" description="Helical" evidence="1">
    <location>
        <begin position="6"/>
        <end position="27"/>
    </location>
</feature>
<feature type="non-terminal residue" evidence="2">
    <location>
        <position position="49"/>
    </location>
</feature>
<comment type="caution">
    <text evidence="2">The sequence shown here is derived from an EMBL/GenBank/DDBJ whole genome shotgun (WGS) entry which is preliminary data.</text>
</comment>
<dbReference type="EMBL" id="BARW01006025">
    <property type="protein sequence ID" value="GAI85468.1"/>
    <property type="molecule type" value="Genomic_DNA"/>
</dbReference>
<protein>
    <submittedName>
        <fullName evidence="2">Uncharacterized protein</fullName>
    </submittedName>
</protein>
<evidence type="ECO:0000256" key="1">
    <source>
        <dbReference type="SAM" id="Phobius"/>
    </source>
</evidence>
<organism evidence="2">
    <name type="scientific">marine sediment metagenome</name>
    <dbReference type="NCBI Taxonomy" id="412755"/>
    <lineage>
        <taxon>unclassified sequences</taxon>
        <taxon>metagenomes</taxon>
        <taxon>ecological metagenomes</taxon>
    </lineage>
</organism>
<proteinExistence type="predicted"/>
<reference evidence="2" key="1">
    <citation type="journal article" date="2014" name="Front. Microbiol.">
        <title>High frequency of phylogenetically diverse reductive dehalogenase-homologous genes in deep subseafloor sedimentary metagenomes.</title>
        <authorList>
            <person name="Kawai M."/>
            <person name="Futagami T."/>
            <person name="Toyoda A."/>
            <person name="Takaki Y."/>
            <person name="Nishi S."/>
            <person name="Hori S."/>
            <person name="Arai W."/>
            <person name="Tsubouchi T."/>
            <person name="Morono Y."/>
            <person name="Uchiyama I."/>
            <person name="Ito T."/>
            <person name="Fujiyama A."/>
            <person name="Inagaki F."/>
            <person name="Takami H."/>
        </authorList>
    </citation>
    <scope>NUCLEOTIDE SEQUENCE</scope>
    <source>
        <strain evidence="2">Expedition CK06-06</strain>
    </source>
</reference>
<keyword evidence="1" id="KW-1133">Transmembrane helix</keyword>
<sequence>MLQLIHILGLSFLACIIMGAILAYLGIHVLKREVIFIDIAVAQVAAVGS</sequence>
<accession>X1RXV1</accession>
<evidence type="ECO:0000313" key="2">
    <source>
        <dbReference type="EMBL" id="GAI85468.1"/>
    </source>
</evidence>
<keyword evidence="1" id="KW-0812">Transmembrane</keyword>
<dbReference type="AlphaFoldDB" id="X1RXV1"/>
<gene>
    <name evidence="2" type="ORF">S12H4_12602</name>
</gene>
<name>X1RXV1_9ZZZZ</name>